<protein>
    <recommendedName>
        <fullName evidence="12">NADH-quinone oxidoreductase subunit A</fullName>
        <ecNumber evidence="12">7.1.1.-</ecNumber>
    </recommendedName>
    <alternativeName>
        <fullName evidence="12">NADH dehydrogenase I subunit A</fullName>
    </alternativeName>
    <alternativeName>
        <fullName evidence="12">NDH-1 subunit A</fullName>
    </alternativeName>
    <alternativeName>
        <fullName evidence="12">NUO1</fullName>
    </alternativeName>
</protein>
<dbReference type="GO" id="GO:0008137">
    <property type="term" value="F:NADH dehydrogenase (ubiquinone) activity"/>
    <property type="evidence" value="ECO:0007669"/>
    <property type="project" value="InterPro"/>
</dbReference>
<dbReference type="GO" id="GO:0048038">
    <property type="term" value="F:quinone binding"/>
    <property type="evidence" value="ECO:0007669"/>
    <property type="project" value="UniProtKB-KW"/>
</dbReference>
<evidence type="ECO:0000256" key="12">
    <source>
        <dbReference type="HAMAP-Rule" id="MF_01394"/>
    </source>
</evidence>
<comment type="catalytic activity">
    <reaction evidence="12 13">
        <text>a quinone + NADH + 5 H(+)(in) = a quinol + NAD(+) + 4 H(+)(out)</text>
        <dbReference type="Rhea" id="RHEA:57888"/>
        <dbReference type="ChEBI" id="CHEBI:15378"/>
        <dbReference type="ChEBI" id="CHEBI:24646"/>
        <dbReference type="ChEBI" id="CHEBI:57540"/>
        <dbReference type="ChEBI" id="CHEBI:57945"/>
        <dbReference type="ChEBI" id="CHEBI:132124"/>
    </reaction>
</comment>
<keyword evidence="11 12" id="KW-0472">Membrane</keyword>
<proteinExistence type="inferred from homology"/>
<dbReference type="Gene3D" id="1.20.58.1610">
    <property type="entry name" value="NADH:ubiquinone/plastoquinone oxidoreductase, chain 3"/>
    <property type="match status" value="1"/>
</dbReference>
<evidence type="ECO:0000256" key="1">
    <source>
        <dbReference type="ARBA" id="ARBA00004141"/>
    </source>
</evidence>
<dbReference type="GO" id="GO:0050136">
    <property type="term" value="F:NADH dehydrogenase (quinone) (non-electrogenic) activity"/>
    <property type="evidence" value="ECO:0007669"/>
    <property type="project" value="UniProtKB-UniRule"/>
</dbReference>
<dbReference type="Proteomes" id="UP000240357">
    <property type="component" value="Unassembled WGS sequence"/>
</dbReference>
<evidence type="ECO:0000256" key="8">
    <source>
        <dbReference type="ARBA" id="ARBA00022989"/>
    </source>
</evidence>
<name>A0A2T2YAR3_9BACT</name>
<keyword evidence="10 14" id="KW-0830">Ubiquinone</keyword>
<keyword evidence="5 12" id="KW-0812">Transmembrane</keyword>
<sequence>MNPSTENPNLLWPLLVYGAIVFSLVGIILTLSHLLGGRHQERATGEPYEGGILSTGSARLRFSAQFYLIAMLFVIFDVETIFIVSWAIAFKELGWYGYAGVLVFVLLLVVVLIYEWRNGALDFGPDGKKILQAYKRMTLKSKAHEMVAK</sequence>
<evidence type="ECO:0000313" key="14">
    <source>
        <dbReference type="EMBL" id="PSR52594.1"/>
    </source>
</evidence>
<dbReference type="AlphaFoldDB" id="A0A2T2YAR3"/>
<evidence type="ECO:0000256" key="5">
    <source>
        <dbReference type="ARBA" id="ARBA00022692"/>
    </source>
</evidence>
<feature type="transmembrane region" description="Helical" evidence="12">
    <location>
        <begin position="66"/>
        <end position="89"/>
    </location>
</feature>
<keyword evidence="8 12" id="KW-1133">Transmembrane helix</keyword>
<comment type="function">
    <text evidence="12">NDH-1 shuttles electrons from NADH, via FMN and iron-sulfur (Fe-S) centers, to quinones in the respiratory chain. The immediate electron acceptor for the enzyme in this species is believed to be a menaquinone. Couples the redox reaction to proton translocation (for every two electrons transferred, four hydrogen ions are translocated across the cytoplasmic membrane), and thus conserves the redox energy in a proton gradient.</text>
</comment>
<keyword evidence="6 12" id="KW-0874">Quinone</keyword>
<evidence type="ECO:0000256" key="6">
    <source>
        <dbReference type="ARBA" id="ARBA00022719"/>
    </source>
</evidence>
<evidence type="ECO:0000256" key="4">
    <source>
        <dbReference type="ARBA" id="ARBA00022475"/>
    </source>
</evidence>
<feature type="transmembrane region" description="Helical" evidence="12">
    <location>
        <begin position="95"/>
        <end position="114"/>
    </location>
</feature>
<dbReference type="OrthoDB" id="9791970at2"/>
<evidence type="ECO:0000313" key="15">
    <source>
        <dbReference type="Proteomes" id="UP000240357"/>
    </source>
</evidence>
<feature type="transmembrane region" description="Helical" evidence="12">
    <location>
        <begin position="12"/>
        <end position="35"/>
    </location>
</feature>
<reference evidence="14 15" key="1">
    <citation type="submission" date="2018-03" db="EMBL/GenBank/DDBJ databases">
        <title>Adhaeribacter sp. HMF7605 Genome sequencing and assembly.</title>
        <authorList>
            <person name="Kang H."/>
            <person name="Kang J."/>
            <person name="Cha I."/>
            <person name="Kim H."/>
            <person name="Joh K."/>
        </authorList>
    </citation>
    <scope>NUCLEOTIDE SEQUENCE [LARGE SCALE GENOMIC DNA]</scope>
    <source>
        <strain evidence="14 15">HMF7605</strain>
    </source>
</reference>
<comment type="subcellular location">
    <subcellularLocation>
        <location evidence="12 13">Cell membrane</location>
        <topology evidence="12 13">Multi-pass membrane protein</topology>
    </subcellularLocation>
    <subcellularLocation>
        <location evidence="1">Membrane</location>
        <topology evidence="1">Multi-pass membrane protein</topology>
    </subcellularLocation>
</comment>
<gene>
    <name evidence="12" type="primary">nuoA</name>
    <name evidence="14" type="ORF">AHMF7605_03165</name>
</gene>
<dbReference type="RefSeq" id="WP_106926371.1">
    <property type="nucleotide sequence ID" value="NZ_PYFT01000001.1"/>
</dbReference>
<dbReference type="PANTHER" id="PTHR11058:SF21">
    <property type="entry name" value="NADH-QUINONE OXIDOREDUCTASE SUBUNIT A"/>
    <property type="match status" value="1"/>
</dbReference>
<keyword evidence="9 12" id="KW-0520">NAD</keyword>
<keyword evidence="3 12" id="KW-0813">Transport</keyword>
<dbReference type="InterPro" id="IPR000440">
    <property type="entry name" value="NADH_UbQ/plastoQ_OxRdtase_su3"/>
</dbReference>
<evidence type="ECO:0000256" key="13">
    <source>
        <dbReference type="RuleBase" id="RU003639"/>
    </source>
</evidence>
<dbReference type="GO" id="GO:0005886">
    <property type="term" value="C:plasma membrane"/>
    <property type="evidence" value="ECO:0007669"/>
    <property type="project" value="UniProtKB-SubCell"/>
</dbReference>
<dbReference type="EMBL" id="PYFT01000001">
    <property type="protein sequence ID" value="PSR52594.1"/>
    <property type="molecule type" value="Genomic_DNA"/>
</dbReference>
<evidence type="ECO:0000256" key="11">
    <source>
        <dbReference type="ARBA" id="ARBA00023136"/>
    </source>
</evidence>
<keyword evidence="4 12" id="KW-1003">Cell membrane</keyword>
<keyword evidence="15" id="KW-1185">Reference proteome</keyword>
<comment type="subunit">
    <text evidence="12">NDH-1 is composed of 14 different subunits. Subunits NuoA, H, J, K, L, M, N constitute the membrane sector of the complex.</text>
</comment>
<evidence type="ECO:0000256" key="10">
    <source>
        <dbReference type="ARBA" id="ARBA00023075"/>
    </source>
</evidence>
<evidence type="ECO:0000256" key="2">
    <source>
        <dbReference type="ARBA" id="ARBA00008472"/>
    </source>
</evidence>
<evidence type="ECO:0000256" key="7">
    <source>
        <dbReference type="ARBA" id="ARBA00022967"/>
    </source>
</evidence>
<comment type="caution">
    <text evidence="14">The sequence shown here is derived from an EMBL/GenBank/DDBJ whole genome shotgun (WGS) entry which is preliminary data.</text>
</comment>
<dbReference type="GO" id="GO:0030964">
    <property type="term" value="C:NADH dehydrogenase complex"/>
    <property type="evidence" value="ECO:0007669"/>
    <property type="project" value="TreeGrafter"/>
</dbReference>
<evidence type="ECO:0000256" key="9">
    <source>
        <dbReference type="ARBA" id="ARBA00023027"/>
    </source>
</evidence>
<keyword evidence="7 12" id="KW-1278">Translocase</keyword>
<comment type="similarity">
    <text evidence="2 12 13">Belongs to the complex I subunit 3 family.</text>
</comment>
<evidence type="ECO:0000256" key="3">
    <source>
        <dbReference type="ARBA" id="ARBA00022448"/>
    </source>
</evidence>
<organism evidence="14 15">
    <name type="scientific">Adhaeribacter arboris</name>
    <dbReference type="NCBI Taxonomy" id="2072846"/>
    <lineage>
        <taxon>Bacteria</taxon>
        <taxon>Pseudomonadati</taxon>
        <taxon>Bacteroidota</taxon>
        <taxon>Cytophagia</taxon>
        <taxon>Cytophagales</taxon>
        <taxon>Hymenobacteraceae</taxon>
        <taxon>Adhaeribacter</taxon>
    </lineage>
</organism>
<dbReference type="Pfam" id="PF00507">
    <property type="entry name" value="Oxidored_q4"/>
    <property type="match status" value="1"/>
</dbReference>
<accession>A0A2T2YAR3</accession>
<dbReference type="HAMAP" id="MF_01394">
    <property type="entry name" value="NDH1_NuoA"/>
    <property type="match status" value="1"/>
</dbReference>
<dbReference type="InterPro" id="IPR023043">
    <property type="entry name" value="NAD(P)H_OxRDtase_bac/plastid"/>
</dbReference>
<dbReference type="InterPro" id="IPR038430">
    <property type="entry name" value="NDAH_ubi_oxred_su3_sf"/>
</dbReference>
<dbReference type="PANTHER" id="PTHR11058">
    <property type="entry name" value="NADH-UBIQUINONE OXIDOREDUCTASE CHAIN 3"/>
    <property type="match status" value="1"/>
</dbReference>
<dbReference type="EC" id="7.1.1.-" evidence="12"/>